<keyword evidence="3" id="KW-1185">Reference proteome</keyword>
<proteinExistence type="predicted"/>
<feature type="domain" description="2EXR" evidence="1">
    <location>
        <begin position="4"/>
        <end position="100"/>
    </location>
</feature>
<dbReference type="EMBL" id="JAWRVE010000033">
    <property type="protein sequence ID" value="KAL1871357.1"/>
    <property type="molecule type" value="Genomic_DNA"/>
</dbReference>
<protein>
    <recommendedName>
        <fullName evidence="1">2EXR domain-containing protein</fullName>
    </recommendedName>
</protein>
<evidence type="ECO:0000313" key="3">
    <source>
        <dbReference type="Proteomes" id="UP001583177"/>
    </source>
</evidence>
<comment type="caution">
    <text evidence="2">The sequence shown here is derived from an EMBL/GenBank/DDBJ whole genome shotgun (WGS) entry which is preliminary data.</text>
</comment>
<organism evidence="2 3">
    <name type="scientific">Diaporthe australafricana</name>
    <dbReference type="NCBI Taxonomy" id="127596"/>
    <lineage>
        <taxon>Eukaryota</taxon>
        <taxon>Fungi</taxon>
        <taxon>Dikarya</taxon>
        <taxon>Ascomycota</taxon>
        <taxon>Pezizomycotina</taxon>
        <taxon>Sordariomycetes</taxon>
        <taxon>Sordariomycetidae</taxon>
        <taxon>Diaporthales</taxon>
        <taxon>Diaporthaceae</taxon>
        <taxon>Diaporthe</taxon>
    </lineage>
</organism>
<reference evidence="2 3" key="1">
    <citation type="journal article" date="2024" name="IMA Fungus">
        <title>IMA Genome - F19 : A genome assembly and annotation guide to empower mycologists, including annotated draft genome sequences of Ceratocystis pirilliformis, Diaporthe australafricana, Fusarium ophioides, Paecilomyces lecythidis, and Sporothrix stenoceras.</title>
        <authorList>
            <person name="Aylward J."/>
            <person name="Wilson A.M."/>
            <person name="Visagie C.M."/>
            <person name="Spraker J."/>
            <person name="Barnes I."/>
            <person name="Buitendag C."/>
            <person name="Ceriani C."/>
            <person name="Del Mar Angel L."/>
            <person name="du Plessis D."/>
            <person name="Fuchs T."/>
            <person name="Gasser K."/>
            <person name="Kramer D."/>
            <person name="Li W."/>
            <person name="Munsamy K."/>
            <person name="Piso A."/>
            <person name="Price J.L."/>
            <person name="Sonnekus B."/>
            <person name="Thomas C."/>
            <person name="van der Nest A."/>
            <person name="van Dijk A."/>
            <person name="van Heerden A."/>
            <person name="van Vuuren N."/>
            <person name="Yilmaz N."/>
            <person name="Duong T.A."/>
            <person name="van der Merwe N.A."/>
            <person name="Wingfield M.J."/>
            <person name="Wingfield B.D."/>
        </authorList>
    </citation>
    <scope>NUCLEOTIDE SEQUENCE [LARGE SCALE GENOMIC DNA]</scope>
    <source>
        <strain evidence="2 3">CMW 18300</strain>
    </source>
</reference>
<dbReference type="Pfam" id="PF20150">
    <property type="entry name" value="2EXR"/>
    <property type="match status" value="1"/>
</dbReference>
<accession>A0ABR3X6P5</accession>
<sequence>MAGFKDLPVEMRSAIWAACLSNADVQGIYFFDPEDFGMKDQNEDDDEDWEVEREVTVAFPAIMHVCHESRQYAKSHLSFTEDPATGASVPSRPYRPATDVFYVPHRHYDDKFVTAIRKAEDDKYHGKLPQGNKSFSREIAHLAFSSQILMTDGRDELQYLLPEMTALRRVSFVFGNTDALDWSRPLALAGLTNDVEPLAPGKPRTKVRVEDTLDDLMSESAFWEVADEDTAPRDGWTGEWLFEMEAKKMERIRGMV</sequence>
<name>A0ABR3X6P5_9PEZI</name>
<gene>
    <name evidence="2" type="ORF">Daus18300_004723</name>
</gene>
<evidence type="ECO:0000259" key="1">
    <source>
        <dbReference type="Pfam" id="PF20150"/>
    </source>
</evidence>
<evidence type="ECO:0000313" key="2">
    <source>
        <dbReference type="EMBL" id="KAL1871357.1"/>
    </source>
</evidence>
<dbReference type="InterPro" id="IPR045518">
    <property type="entry name" value="2EXR"/>
</dbReference>
<dbReference type="Proteomes" id="UP001583177">
    <property type="component" value="Unassembled WGS sequence"/>
</dbReference>